<comment type="caution">
    <text evidence="2">The sequence shown here is derived from an EMBL/GenBank/DDBJ whole genome shotgun (WGS) entry which is preliminary data.</text>
</comment>
<sequence length="212" mass="23900">MGRSRDAGFREAQGEYEKYEKATAGETQLEEEDSTTFTVLWSTDKQKTQGRWQQGRIDIQRRVISSGIQEEPKRGIRKDKSVSPLKPSRSQEGQVPIHSEAEQEPGRTSPYPLRSQAGSRRQGKEAATTSRERRTKSYNLRRRSDSRKSGFASTAESSFVMEKFTRRTSQRSASLKILSGDSTGSLKKRPGCIVFICSDKQSGHFCRKSSPV</sequence>
<evidence type="ECO:0000313" key="2">
    <source>
        <dbReference type="EMBL" id="GFY62891.1"/>
    </source>
</evidence>
<reference evidence="2" key="1">
    <citation type="submission" date="2020-08" db="EMBL/GenBank/DDBJ databases">
        <title>Multicomponent nature underlies the extraordinary mechanical properties of spider dragline silk.</title>
        <authorList>
            <person name="Kono N."/>
            <person name="Nakamura H."/>
            <person name="Mori M."/>
            <person name="Yoshida Y."/>
            <person name="Ohtoshi R."/>
            <person name="Malay A.D."/>
            <person name="Moran D.A.P."/>
            <person name="Tomita M."/>
            <person name="Numata K."/>
            <person name="Arakawa K."/>
        </authorList>
    </citation>
    <scope>NUCLEOTIDE SEQUENCE</scope>
</reference>
<organism evidence="2 3">
    <name type="scientific">Trichonephila inaurata madagascariensis</name>
    <dbReference type="NCBI Taxonomy" id="2747483"/>
    <lineage>
        <taxon>Eukaryota</taxon>
        <taxon>Metazoa</taxon>
        <taxon>Ecdysozoa</taxon>
        <taxon>Arthropoda</taxon>
        <taxon>Chelicerata</taxon>
        <taxon>Arachnida</taxon>
        <taxon>Araneae</taxon>
        <taxon>Araneomorphae</taxon>
        <taxon>Entelegynae</taxon>
        <taxon>Araneoidea</taxon>
        <taxon>Nephilidae</taxon>
        <taxon>Trichonephila</taxon>
        <taxon>Trichonephila inaurata</taxon>
    </lineage>
</organism>
<dbReference type="Proteomes" id="UP000886998">
    <property type="component" value="Unassembled WGS sequence"/>
</dbReference>
<feature type="compositionally biased region" description="Basic and acidic residues" evidence="1">
    <location>
        <begin position="1"/>
        <end position="23"/>
    </location>
</feature>
<feature type="compositionally biased region" description="Basic and acidic residues" evidence="1">
    <location>
        <begin position="70"/>
        <end position="81"/>
    </location>
</feature>
<dbReference type="OrthoDB" id="10574504at2759"/>
<accession>A0A8X6XYV7</accession>
<name>A0A8X6XYV7_9ARAC</name>
<gene>
    <name evidence="2" type="ORF">TNIN_235991</name>
</gene>
<dbReference type="EMBL" id="BMAV01014460">
    <property type="protein sequence ID" value="GFY62891.1"/>
    <property type="molecule type" value="Genomic_DNA"/>
</dbReference>
<feature type="region of interest" description="Disordered" evidence="1">
    <location>
        <begin position="1"/>
        <end position="157"/>
    </location>
</feature>
<proteinExistence type="predicted"/>
<keyword evidence="3" id="KW-1185">Reference proteome</keyword>
<dbReference type="AlphaFoldDB" id="A0A8X6XYV7"/>
<evidence type="ECO:0000256" key="1">
    <source>
        <dbReference type="SAM" id="MobiDB-lite"/>
    </source>
</evidence>
<evidence type="ECO:0000313" key="3">
    <source>
        <dbReference type="Proteomes" id="UP000886998"/>
    </source>
</evidence>
<protein>
    <submittedName>
        <fullName evidence="2">Uncharacterized protein</fullName>
    </submittedName>
</protein>